<dbReference type="PANTHER" id="PTHR45527">
    <property type="entry name" value="NONRIBOSOMAL PEPTIDE SYNTHETASE"/>
    <property type="match status" value="1"/>
</dbReference>
<dbReference type="SUPFAM" id="SSF53474">
    <property type="entry name" value="alpha/beta-Hydrolases"/>
    <property type="match status" value="1"/>
</dbReference>
<protein>
    <recommendedName>
        <fullName evidence="2">Carrier domain-containing protein</fullName>
    </recommendedName>
</protein>
<comment type="caution">
    <text evidence="3">The sequence shown here is derived from an EMBL/GenBank/DDBJ whole genome shotgun (WGS) entry which is preliminary data.</text>
</comment>
<dbReference type="InterPro" id="IPR036736">
    <property type="entry name" value="ACP-like_sf"/>
</dbReference>
<dbReference type="CDD" id="cd05930">
    <property type="entry name" value="A_NRPS"/>
    <property type="match status" value="1"/>
</dbReference>
<dbReference type="InterPro" id="IPR023213">
    <property type="entry name" value="CAT-like_dom_sf"/>
</dbReference>
<evidence type="ECO:0000313" key="3">
    <source>
        <dbReference type="EMBL" id="GAA2695421.1"/>
    </source>
</evidence>
<dbReference type="Pfam" id="PF00550">
    <property type="entry name" value="PP-binding"/>
    <property type="match status" value="1"/>
</dbReference>
<dbReference type="Pfam" id="PF00501">
    <property type="entry name" value="AMP-binding"/>
    <property type="match status" value="1"/>
</dbReference>
<dbReference type="SMART" id="SM00824">
    <property type="entry name" value="PKS_TE"/>
    <property type="match status" value="1"/>
</dbReference>
<reference evidence="3 4" key="1">
    <citation type="journal article" date="2019" name="Int. J. Syst. Evol. Microbiol.">
        <title>The Global Catalogue of Microorganisms (GCM) 10K type strain sequencing project: providing services to taxonomists for standard genome sequencing and annotation.</title>
        <authorList>
            <consortium name="The Broad Institute Genomics Platform"/>
            <consortium name="The Broad Institute Genome Sequencing Center for Infectious Disease"/>
            <person name="Wu L."/>
            <person name="Ma J."/>
        </authorList>
    </citation>
    <scope>NUCLEOTIDE SEQUENCE [LARGE SCALE GENOMIC DNA]</scope>
    <source>
        <strain evidence="3 4">JCM 6835</strain>
    </source>
</reference>
<accession>A0ABN3TAC6</accession>
<dbReference type="InterPro" id="IPR020845">
    <property type="entry name" value="AMP-binding_CS"/>
</dbReference>
<dbReference type="Proteomes" id="UP001501666">
    <property type="component" value="Unassembled WGS sequence"/>
</dbReference>
<sequence length="1282" mass="136648">MITTAFEVPLTFSQERMWLLHQIDPASTAYNVCVALHLRGPLVVAELQAALHALVDRHEALRTVYSSSHGRPVATVLPTIPVEIRPLSLAADSLDAVRALAAAEAARPFDLARGPLLRAGLVRLADEEHVLILAVHHIVFDEWSMGVLFTELDLLYQAGPAGRTAALPPLARAYADVVAAERRADLAPAAEHWRRALADLPALNLPTDHPPTAEPSTAGATISFEVPPGLTAKLTAIAREARATLYMTGLAAFSALLSRYCGQDDVAVGTTVANRSAPQTAGLIGAFFNTLVMRSDLSGDPTFTELLGRTRAFCLDALTHQHLPYQRLVEELGGGSTPLFRVMYEAHAGLPPALTLGDLTAEPLRFEDTEAKEDLSLSLTADGDRVVGHLSYRTDLFEQDTAEQLAESFTHLLGQVAEAPDVPLGTLDILPPARRELVLAAGWGAAPLGPLDRCAHTLFEDRVRLDPEATAVLEGESTLTYTELDRRSNRIAHWLQRQGVGPEDVVGVGLERSGWLVATFLGVWKAGAAYLPLDPGLPRARLDHMLTDSGARLVIDDARALERATSSLPEEPPEVAVLPDNLAYVIYTSGSTGRPKGVMVGHRGLVNFLHWCVAAYSVGGDGGAPLFSSVAYDMVVPNLYTPLITGQAVHVVAPDTPLDELGGALTGRPYGFVKLTPGHLEILSGQLSPEEAAGLAGVLVVGADAFPSRALAFWQELDPPPVLLNEYGPTEASVANCVYTVTGPIGGELVPIGRPIPGTTMYVLDDDLSPVPFGVPGELYIGGHCVVRGYHGRPALTAERFVPDPFGAEGARLYRTGDLGRLRADGVFEFLGRLDEQVKIRGFRVEPGEVEAALDALPGVRRSVVMATASPAGGQQLVAYVDTARPVAGIRRALARVLPDYMVPSAFVPVDAIPLNRNGKVDRAALTEAGRAPAAPCTRRQPATDAERQVGELVADVLGVAADAVWARDDLFVLGLDSLTAVRLLAEVRRRLGVTVELRRFLQDATLDGLIALVTAPRAAGAPPAAVPVIRSFTSVGMGEPVHFFHPLGGASLCYSGLAAGLAAHRPVHVVQALGADVRGGSLRSMAARYARELVASAGPDAPPYTLGGWSAGGVLAFETARQLHALGHRIGHVVLIDSMLPEVVHPSVYGELLEELDTLIGRVAGQDMEAAQDVLLKSQNAFYDGLGMTSEQAAAHYEAYGPRLLRFWRDSLAGLAAYRAGTFDGPVTLLVSDRHPMAARVVHEAGWRAVAGELTVREVAGDHYDLLHPPYVDQLVRFFAG</sequence>
<dbReference type="Gene3D" id="3.40.50.12780">
    <property type="entry name" value="N-terminal domain of ligase-like"/>
    <property type="match status" value="1"/>
</dbReference>
<dbReference type="SUPFAM" id="SSF56801">
    <property type="entry name" value="Acetyl-CoA synthetase-like"/>
    <property type="match status" value="1"/>
</dbReference>
<feature type="domain" description="Carrier" evidence="2">
    <location>
        <begin position="941"/>
        <end position="1018"/>
    </location>
</feature>
<dbReference type="Gene3D" id="3.30.559.30">
    <property type="entry name" value="Nonribosomal peptide synthetase, condensation domain"/>
    <property type="match status" value="1"/>
</dbReference>
<evidence type="ECO:0000313" key="4">
    <source>
        <dbReference type="Proteomes" id="UP001501666"/>
    </source>
</evidence>
<dbReference type="InterPro" id="IPR042099">
    <property type="entry name" value="ANL_N_sf"/>
</dbReference>
<dbReference type="SUPFAM" id="SSF52777">
    <property type="entry name" value="CoA-dependent acyltransferases"/>
    <property type="match status" value="2"/>
</dbReference>
<dbReference type="EMBL" id="BAAATE010000041">
    <property type="protein sequence ID" value="GAA2695421.1"/>
    <property type="molecule type" value="Genomic_DNA"/>
</dbReference>
<dbReference type="InterPro" id="IPR025110">
    <property type="entry name" value="AMP-bd_C"/>
</dbReference>
<proteinExistence type="predicted"/>
<dbReference type="InterPro" id="IPR010071">
    <property type="entry name" value="AA_adenyl_dom"/>
</dbReference>
<dbReference type="RefSeq" id="WP_346155352.1">
    <property type="nucleotide sequence ID" value="NZ_BAAATE010000041.1"/>
</dbReference>
<dbReference type="Gene3D" id="3.30.559.10">
    <property type="entry name" value="Chloramphenicol acetyltransferase-like domain"/>
    <property type="match status" value="1"/>
</dbReference>
<dbReference type="InterPro" id="IPR020459">
    <property type="entry name" value="AMP-binding"/>
</dbReference>
<dbReference type="Gene3D" id="3.40.50.1820">
    <property type="entry name" value="alpha/beta hydrolase"/>
    <property type="match status" value="1"/>
</dbReference>
<gene>
    <name evidence="3" type="ORF">GCM10010412_088220</name>
</gene>
<dbReference type="InterPro" id="IPR020802">
    <property type="entry name" value="TesA-like"/>
</dbReference>
<keyword evidence="4" id="KW-1185">Reference proteome</keyword>
<dbReference type="Pfam" id="PF13193">
    <property type="entry name" value="AMP-binding_C"/>
    <property type="match status" value="1"/>
</dbReference>
<dbReference type="InterPro" id="IPR001031">
    <property type="entry name" value="Thioesterase"/>
</dbReference>
<dbReference type="InterPro" id="IPR001242">
    <property type="entry name" value="Condensation_dom"/>
</dbReference>
<organism evidence="3 4">
    <name type="scientific">Nonomuraea recticatena</name>
    <dbReference type="NCBI Taxonomy" id="46178"/>
    <lineage>
        <taxon>Bacteria</taxon>
        <taxon>Bacillati</taxon>
        <taxon>Actinomycetota</taxon>
        <taxon>Actinomycetes</taxon>
        <taxon>Streptosporangiales</taxon>
        <taxon>Streptosporangiaceae</taxon>
        <taxon>Nonomuraea</taxon>
    </lineage>
</organism>
<dbReference type="InterPro" id="IPR029058">
    <property type="entry name" value="AB_hydrolase_fold"/>
</dbReference>
<dbReference type="PANTHER" id="PTHR45527:SF1">
    <property type="entry name" value="FATTY ACID SYNTHASE"/>
    <property type="match status" value="1"/>
</dbReference>
<dbReference type="InterPro" id="IPR009081">
    <property type="entry name" value="PP-bd_ACP"/>
</dbReference>
<evidence type="ECO:0000259" key="2">
    <source>
        <dbReference type="PROSITE" id="PS50075"/>
    </source>
</evidence>
<dbReference type="Pfam" id="PF00975">
    <property type="entry name" value="Thioesterase"/>
    <property type="match status" value="1"/>
</dbReference>
<name>A0ABN3TAC6_9ACTN</name>
<dbReference type="PROSITE" id="PS50075">
    <property type="entry name" value="CARRIER"/>
    <property type="match status" value="1"/>
</dbReference>
<dbReference type="PROSITE" id="PS00455">
    <property type="entry name" value="AMP_BINDING"/>
    <property type="match status" value="1"/>
</dbReference>
<dbReference type="NCBIfam" id="TIGR01733">
    <property type="entry name" value="AA-adenyl-dom"/>
    <property type="match status" value="1"/>
</dbReference>
<evidence type="ECO:0000256" key="1">
    <source>
        <dbReference type="ARBA" id="ARBA00001957"/>
    </source>
</evidence>
<dbReference type="InterPro" id="IPR000873">
    <property type="entry name" value="AMP-dep_synth/lig_dom"/>
</dbReference>
<comment type="cofactor">
    <cofactor evidence="1">
        <name>pantetheine 4'-phosphate</name>
        <dbReference type="ChEBI" id="CHEBI:47942"/>
    </cofactor>
</comment>
<dbReference type="PRINTS" id="PR00154">
    <property type="entry name" value="AMPBINDING"/>
</dbReference>
<dbReference type="InterPro" id="IPR045851">
    <property type="entry name" value="AMP-bd_C_sf"/>
</dbReference>
<dbReference type="CDD" id="cd19531">
    <property type="entry name" value="LCL_NRPS-like"/>
    <property type="match status" value="1"/>
</dbReference>
<dbReference type="Pfam" id="PF00668">
    <property type="entry name" value="Condensation"/>
    <property type="match status" value="1"/>
</dbReference>
<dbReference type="SUPFAM" id="SSF47336">
    <property type="entry name" value="ACP-like"/>
    <property type="match status" value="1"/>
</dbReference>
<dbReference type="Gene3D" id="1.10.1200.10">
    <property type="entry name" value="ACP-like"/>
    <property type="match status" value="1"/>
</dbReference>
<dbReference type="Gene3D" id="3.30.300.30">
    <property type="match status" value="1"/>
</dbReference>